<sequence length="370" mass="40597">MVAVSLLGVVFDMPIAHSAQDQAISGPSFLCGSAGTAIERMICSDPELAARDRTMATLFAASHTDALGGGMSQQQSLQRKWLKTRSEECSKGEMRSCLLTEYDARFNELAVAALFQAPDVALTELARESPKSAPLYEAIYRYATIEDKVDRVKSVENLIEPAFNEFHDKPWAEPMSDVADAHEAASSDENFSAFLDVASIGNHPLTMPCSALVRRPGLIEVLDAAYGGAIDNQLLWSDCEAMTPKLETVDRLTKAAVSAQPFCPGTIRFSLARSFEKTLVAVRLHRTDLWRAKNLDVSPTDQDESNDDPKQDVDESHFFARHPASIRQAIDELAKYYTAHFDVPSALAREQAAKAVSAIIFGAYDLCEWG</sequence>
<dbReference type="Proteomes" id="UP000218022">
    <property type="component" value="Unassembled WGS sequence"/>
</dbReference>
<reference evidence="1 2" key="1">
    <citation type="submission" date="2017-01" db="EMBL/GenBank/DDBJ databases">
        <title>Whole-Genome Shotgun Sequencing of Two beta-Proteobacterial Species in Search of the Bulgecin Biosynthetic Cluster.</title>
        <authorList>
            <person name="Horsman M.E."/>
            <person name="Marous D.R."/>
            <person name="Li R."/>
            <person name="Oliver R.A."/>
            <person name="Byun B."/>
            <person name="Emrich S.J."/>
            <person name="Boggess B."/>
            <person name="Townsend C.A."/>
            <person name="Mobashery S."/>
        </authorList>
    </citation>
    <scope>NUCLEOTIDE SEQUENCE [LARGE SCALE GENOMIC DNA]</scope>
    <source>
        <strain evidence="1 2">ATCC 31363</strain>
    </source>
</reference>
<dbReference type="PANTHER" id="PTHR37549">
    <property type="entry name" value="LIPOPROTEIN LPRI"/>
    <property type="match status" value="1"/>
</dbReference>
<dbReference type="PANTHER" id="PTHR37549:SF1">
    <property type="entry name" value="LIPOPROTEIN LPRI"/>
    <property type="match status" value="1"/>
</dbReference>
<organism evidence="1 2">
    <name type="scientific">Paraburkholderia acidicola</name>
    <dbReference type="NCBI Taxonomy" id="1912599"/>
    <lineage>
        <taxon>Bacteria</taxon>
        <taxon>Pseudomonadati</taxon>
        <taxon>Pseudomonadota</taxon>
        <taxon>Betaproteobacteria</taxon>
        <taxon>Burkholderiales</taxon>
        <taxon>Burkholderiaceae</taxon>
        <taxon>Paraburkholderia</taxon>
    </lineage>
</organism>
<dbReference type="EMBL" id="MTZV01000004">
    <property type="protein sequence ID" value="PCE25448.1"/>
    <property type="molecule type" value="Genomic_DNA"/>
</dbReference>
<accession>A0A2A4EYH8</accession>
<dbReference type="GO" id="GO:0005576">
    <property type="term" value="C:extracellular region"/>
    <property type="evidence" value="ECO:0007669"/>
    <property type="project" value="TreeGrafter"/>
</dbReference>
<evidence type="ECO:0000313" key="2">
    <source>
        <dbReference type="Proteomes" id="UP000218022"/>
    </source>
</evidence>
<dbReference type="InterPro" id="IPR052755">
    <property type="entry name" value="Lysozyme_Inhibitor_LprI"/>
</dbReference>
<evidence type="ECO:0000313" key="1">
    <source>
        <dbReference type="EMBL" id="PCE25448.1"/>
    </source>
</evidence>
<dbReference type="AlphaFoldDB" id="A0A2A4EYH8"/>
<proteinExistence type="predicted"/>
<comment type="caution">
    <text evidence="1">The sequence shown here is derived from an EMBL/GenBank/DDBJ whole genome shotgun (WGS) entry which is preliminary data.</text>
</comment>
<gene>
    <name evidence="1" type="ORF">BWP39_13045</name>
</gene>
<name>A0A2A4EYH8_9BURK</name>
<evidence type="ECO:0008006" key="3">
    <source>
        <dbReference type="Google" id="ProtNLM"/>
    </source>
</evidence>
<protein>
    <recommendedName>
        <fullName evidence="3">Lysozyme inhibitor LprI N-terminal domain-containing protein</fullName>
    </recommendedName>
</protein>